<dbReference type="EMBL" id="CP114014">
    <property type="protein sequence ID" value="XAY06744.1"/>
    <property type="molecule type" value="Genomic_DNA"/>
</dbReference>
<dbReference type="AlphaFoldDB" id="A0AAU7AYF8"/>
<gene>
    <name evidence="1" type="ORF">DSM112329_03621</name>
</gene>
<sequence length="195" mass="21758">MTAAALPHQVAWRHGTSREGIEVAFLHRSSHGYLIDGRTVAVEDGHGWAVRYHIALDAQWQLRHAVVTTFADADPEERMTTLDYDGDGRWRVDGLPAPQLKGCLDLDLECSALTNAFPVRRLSPGVGDEFDAPAAYVRIAAEAPRRADQTYRRIDDEDGRSRYDYHAPEFDFQAVIEYDGSGFVVAYPGIADRIV</sequence>
<proteinExistence type="predicted"/>
<name>A0AAU7AYF8_9ACTN</name>
<dbReference type="SUPFAM" id="SSF159275">
    <property type="entry name" value="PA1994-like"/>
    <property type="match status" value="1"/>
</dbReference>
<reference evidence="1" key="1">
    <citation type="submission" date="2022-12" db="EMBL/GenBank/DDBJ databases">
        <title>Paraconexibacter alkalitolerans sp. nov. and Baekduia alba sp. nov., isolated from soil and emended description of the genera Paraconexibacter (Chun et al., 2020) and Baekduia (An et al., 2020).</title>
        <authorList>
            <person name="Vieira S."/>
            <person name="Huber K.J."/>
            <person name="Geppert A."/>
            <person name="Wolf J."/>
            <person name="Neumann-Schaal M."/>
            <person name="Muesken M."/>
            <person name="Overmann J."/>
        </authorList>
    </citation>
    <scope>NUCLEOTIDE SEQUENCE</scope>
    <source>
        <strain evidence="1">AEG42_29</strain>
    </source>
</reference>
<dbReference type="RefSeq" id="WP_354697962.1">
    <property type="nucleotide sequence ID" value="NZ_CP114014.1"/>
</dbReference>
<protein>
    <recommendedName>
        <fullName evidence="2">Glycolipid-binding domain-containing protein</fullName>
    </recommendedName>
</protein>
<dbReference type="KEGG" id="parq:DSM112329_03621"/>
<organism evidence="1">
    <name type="scientific">Paraconexibacter sp. AEG42_29</name>
    <dbReference type="NCBI Taxonomy" id="2997339"/>
    <lineage>
        <taxon>Bacteria</taxon>
        <taxon>Bacillati</taxon>
        <taxon>Actinomycetota</taxon>
        <taxon>Thermoleophilia</taxon>
        <taxon>Solirubrobacterales</taxon>
        <taxon>Paraconexibacteraceae</taxon>
        <taxon>Paraconexibacter</taxon>
    </lineage>
</organism>
<evidence type="ECO:0000313" key="1">
    <source>
        <dbReference type="EMBL" id="XAY06744.1"/>
    </source>
</evidence>
<accession>A0AAU7AYF8</accession>
<evidence type="ECO:0008006" key="2">
    <source>
        <dbReference type="Google" id="ProtNLM"/>
    </source>
</evidence>
<dbReference type="InterPro" id="IPR009467">
    <property type="entry name" value="Glycolipid-bd_prot_put"/>
</dbReference>
<dbReference type="Pfam" id="PF06475">
    <property type="entry name" value="Glycolipid_bind"/>
    <property type="match status" value="1"/>
</dbReference>